<dbReference type="InterPro" id="IPR036397">
    <property type="entry name" value="RNaseH_sf"/>
</dbReference>
<gene>
    <name evidence="4" type="ORF">SKAU_G00412080</name>
</gene>
<protein>
    <recommendedName>
        <fullName evidence="2">ribonuclease H</fullName>
        <ecNumber evidence="2">3.1.26.4</ecNumber>
    </recommendedName>
</protein>
<dbReference type="Gene3D" id="3.30.420.10">
    <property type="entry name" value="Ribonuclease H-like superfamily/Ribonuclease H"/>
    <property type="match status" value="1"/>
</dbReference>
<reference evidence="4" key="1">
    <citation type="journal article" date="2023" name="Science">
        <title>Genome structures resolve the early diversification of teleost fishes.</title>
        <authorList>
            <person name="Parey E."/>
            <person name="Louis A."/>
            <person name="Montfort J."/>
            <person name="Bouchez O."/>
            <person name="Roques C."/>
            <person name="Iampietro C."/>
            <person name="Lluch J."/>
            <person name="Castinel A."/>
            <person name="Donnadieu C."/>
            <person name="Desvignes T."/>
            <person name="Floi Bucao C."/>
            <person name="Jouanno E."/>
            <person name="Wen M."/>
            <person name="Mejri S."/>
            <person name="Dirks R."/>
            <person name="Jansen H."/>
            <person name="Henkel C."/>
            <person name="Chen W.J."/>
            <person name="Zahm M."/>
            <person name="Cabau C."/>
            <person name="Klopp C."/>
            <person name="Thompson A.W."/>
            <person name="Robinson-Rechavi M."/>
            <person name="Braasch I."/>
            <person name="Lecointre G."/>
            <person name="Bobe J."/>
            <person name="Postlethwait J.H."/>
            <person name="Berthelot C."/>
            <person name="Roest Crollius H."/>
            <person name="Guiguen Y."/>
        </authorList>
    </citation>
    <scope>NUCLEOTIDE SEQUENCE</scope>
    <source>
        <strain evidence="4">WJC10195</strain>
    </source>
</reference>
<dbReference type="PANTHER" id="PTHR37984">
    <property type="entry name" value="PROTEIN CBG26694"/>
    <property type="match status" value="1"/>
</dbReference>
<dbReference type="GO" id="GO:0003676">
    <property type="term" value="F:nucleic acid binding"/>
    <property type="evidence" value="ECO:0007669"/>
    <property type="project" value="InterPro"/>
</dbReference>
<dbReference type="GO" id="GO:0004523">
    <property type="term" value="F:RNA-DNA hybrid ribonuclease activity"/>
    <property type="evidence" value="ECO:0007669"/>
    <property type="project" value="UniProtKB-EC"/>
</dbReference>
<dbReference type="AlphaFoldDB" id="A0A9Q1E7Y4"/>
<dbReference type="Gene3D" id="3.30.70.270">
    <property type="match status" value="1"/>
</dbReference>
<dbReference type="InterPro" id="IPR043128">
    <property type="entry name" value="Rev_trsase/Diguanyl_cyclase"/>
</dbReference>
<dbReference type="InterPro" id="IPR050951">
    <property type="entry name" value="Retrovirus_Pol_polyprotein"/>
</dbReference>
<dbReference type="PANTHER" id="PTHR37984:SF15">
    <property type="entry name" value="INTEGRASE CATALYTIC DOMAIN-CONTAINING PROTEIN"/>
    <property type="match status" value="1"/>
</dbReference>
<dbReference type="GO" id="GO:0015074">
    <property type="term" value="P:DNA integration"/>
    <property type="evidence" value="ECO:0007669"/>
    <property type="project" value="InterPro"/>
</dbReference>
<comment type="similarity">
    <text evidence="1">Belongs to the beta type-B retroviral polymerase family. HERV class-II K(HML-2) pol subfamily.</text>
</comment>
<evidence type="ECO:0000313" key="5">
    <source>
        <dbReference type="Proteomes" id="UP001152622"/>
    </source>
</evidence>
<evidence type="ECO:0000259" key="3">
    <source>
        <dbReference type="PROSITE" id="PS50994"/>
    </source>
</evidence>
<dbReference type="EMBL" id="JAINUF010000022">
    <property type="protein sequence ID" value="KAJ8333889.1"/>
    <property type="molecule type" value="Genomic_DNA"/>
</dbReference>
<dbReference type="InterPro" id="IPR043502">
    <property type="entry name" value="DNA/RNA_pol_sf"/>
</dbReference>
<evidence type="ECO:0000256" key="1">
    <source>
        <dbReference type="ARBA" id="ARBA00010879"/>
    </source>
</evidence>
<dbReference type="EC" id="3.1.26.4" evidence="2"/>
<name>A0A9Q1E7Y4_SYNKA</name>
<dbReference type="SUPFAM" id="SSF53098">
    <property type="entry name" value="Ribonuclease H-like"/>
    <property type="match status" value="1"/>
</dbReference>
<dbReference type="Pfam" id="PF00078">
    <property type="entry name" value="RVT_1"/>
    <property type="match status" value="1"/>
</dbReference>
<dbReference type="InterPro" id="IPR001584">
    <property type="entry name" value="Integrase_cat-core"/>
</dbReference>
<dbReference type="InterPro" id="IPR012337">
    <property type="entry name" value="RNaseH-like_sf"/>
</dbReference>
<comment type="caution">
    <text evidence="4">The sequence shown here is derived from an EMBL/GenBank/DDBJ whole genome shotgun (WGS) entry which is preliminary data.</text>
</comment>
<keyword evidence="5" id="KW-1185">Reference proteome</keyword>
<accession>A0A9Q1E7Y4</accession>
<dbReference type="OrthoDB" id="8049819at2759"/>
<proteinExistence type="inferred from homology"/>
<evidence type="ECO:0000313" key="4">
    <source>
        <dbReference type="EMBL" id="KAJ8333889.1"/>
    </source>
</evidence>
<sequence length="205" mass="21882">MLIGLTNSPTTCERLMERALKGIPAASCVVYLDNILVHAPSFTAALANLRQVLGRISNANLHVNPAKCKLLKRERPASWATLWGGMGLPLIRSGSSSTGAGAGGTLESYCHRCNACMAKMGPAGQFRAPLHTSGSGAPMERVTVDILGPFPVTEGGNCYELVAMDYFTKWPEAYAIPSQEAAAVVECLVSGMFARFRVPEELHSD</sequence>
<dbReference type="InterPro" id="IPR000477">
    <property type="entry name" value="RT_dom"/>
</dbReference>
<organism evidence="4 5">
    <name type="scientific">Synaphobranchus kaupii</name>
    <name type="common">Kaup's arrowtooth eel</name>
    <dbReference type="NCBI Taxonomy" id="118154"/>
    <lineage>
        <taxon>Eukaryota</taxon>
        <taxon>Metazoa</taxon>
        <taxon>Chordata</taxon>
        <taxon>Craniata</taxon>
        <taxon>Vertebrata</taxon>
        <taxon>Euteleostomi</taxon>
        <taxon>Actinopterygii</taxon>
        <taxon>Neopterygii</taxon>
        <taxon>Teleostei</taxon>
        <taxon>Anguilliformes</taxon>
        <taxon>Synaphobranchidae</taxon>
        <taxon>Synaphobranchus</taxon>
    </lineage>
</organism>
<dbReference type="PROSITE" id="PS50994">
    <property type="entry name" value="INTEGRASE"/>
    <property type="match status" value="1"/>
</dbReference>
<dbReference type="SUPFAM" id="SSF56672">
    <property type="entry name" value="DNA/RNA polymerases"/>
    <property type="match status" value="1"/>
</dbReference>
<evidence type="ECO:0000256" key="2">
    <source>
        <dbReference type="ARBA" id="ARBA00012180"/>
    </source>
</evidence>
<feature type="domain" description="Integrase catalytic" evidence="3">
    <location>
        <begin position="134"/>
        <end position="205"/>
    </location>
</feature>
<dbReference type="Proteomes" id="UP001152622">
    <property type="component" value="Chromosome 22"/>
</dbReference>